<keyword evidence="3 5" id="KW-0863">Zinc-finger</keyword>
<dbReference type="STRING" id="139723.A0A182MX48"/>
<dbReference type="PROSITE" id="PS00028">
    <property type="entry name" value="ZINC_FINGER_C2H2_1"/>
    <property type="match status" value="5"/>
</dbReference>
<dbReference type="Proteomes" id="UP000075883">
    <property type="component" value="Unassembled WGS sequence"/>
</dbReference>
<keyword evidence="1" id="KW-0479">Metal-binding</keyword>
<dbReference type="Gene3D" id="3.30.160.60">
    <property type="entry name" value="Classic Zinc Finger"/>
    <property type="match status" value="3"/>
</dbReference>
<keyword evidence="4" id="KW-0862">Zinc</keyword>
<dbReference type="InterPro" id="IPR036236">
    <property type="entry name" value="Znf_C2H2_sf"/>
</dbReference>
<evidence type="ECO:0000256" key="2">
    <source>
        <dbReference type="ARBA" id="ARBA00022737"/>
    </source>
</evidence>
<reference evidence="8" key="1">
    <citation type="submission" date="2013-09" db="EMBL/GenBank/DDBJ databases">
        <title>The Genome Sequence of Anopheles culicifacies species A.</title>
        <authorList>
            <consortium name="The Broad Institute Genomics Platform"/>
            <person name="Neafsey D.E."/>
            <person name="Besansky N."/>
            <person name="Howell P."/>
            <person name="Walton C."/>
            <person name="Young S.K."/>
            <person name="Zeng Q."/>
            <person name="Gargeya S."/>
            <person name="Fitzgerald M."/>
            <person name="Haas B."/>
            <person name="Abouelleil A."/>
            <person name="Allen A.W."/>
            <person name="Alvarado L."/>
            <person name="Arachchi H.M."/>
            <person name="Berlin A.M."/>
            <person name="Chapman S.B."/>
            <person name="Gainer-Dewar J."/>
            <person name="Goldberg J."/>
            <person name="Griggs A."/>
            <person name="Gujja S."/>
            <person name="Hansen M."/>
            <person name="Howarth C."/>
            <person name="Imamovic A."/>
            <person name="Ireland A."/>
            <person name="Larimer J."/>
            <person name="McCowan C."/>
            <person name="Murphy C."/>
            <person name="Pearson M."/>
            <person name="Poon T.W."/>
            <person name="Priest M."/>
            <person name="Roberts A."/>
            <person name="Saif S."/>
            <person name="Shea T."/>
            <person name="Sisk P."/>
            <person name="Sykes S."/>
            <person name="Wortman J."/>
            <person name="Nusbaum C."/>
            <person name="Birren B."/>
        </authorList>
    </citation>
    <scope>NUCLEOTIDE SEQUENCE [LARGE SCALE GENOMIC DNA]</scope>
    <source>
        <strain evidence="8">A-37</strain>
    </source>
</reference>
<dbReference type="GO" id="GO:0008270">
    <property type="term" value="F:zinc ion binding"/>
    <property type="evidence" value="ECO:0007669"/>
    <property type="project" value="UniProtKB-KW"/>
</dbReference>
<dbReference type="PANTHER" id="PTHR24379">
    <property type="entry name" value="KRAB AND ZINC FINGER DOMAIN-CONTAINING"/>
    <property type="match status" value="1"/>
</dbReference>
<keyword evidence="2" id="KW-0677">Repeat</keyword>
<evidence type="ECO:0000313" key="8">
    <source>
        <dbReference type="Proteomes" id="UP000075883"/>
    </source>
</evidence>
<reference evidence="7" key="2">
    <citation type="submission" date="2020-05" db="UniProtKB">
        <authorList>
            <consortium name="EnsemblMetazoa"/>
        </authorList>
    </citation>
    <scope>IDENTIFICATION</scope>
    <source>
        <strain evidence="7">A-37</strain>
    </source>
</reference>
<dbReference type="SMART" id="SM00355">
    <property type="entry name" value="ZnF_C2H2"/>
    <property type="match status" value="6"/>
</dbReference>
<evidence type="ECO:0000313" key="7">
    <source>
        <dbReference type="EnsemblMetazoa" id="ACUA028421-PA"/>
    </source>
</evidence>
<evidence type="ECO:0000259" key="6">
    <source>
        <dbReference type="PROSITE" id="PS50157"/>
    </source>
</evidence>
<dbReference type="SUPFAM" id="SSF57667">
    <property type="entry name" value="beta-beta-alpha zinc fingers"/>
    <property type="match status" value="2"/>
</dbReference>
<feature type="domain" description="C2H2-type" evidence="6">
    <location>
        <begin position="72"/>
        <end position="97"/>
    </location>
</feature>
<organism evidence="7 8">
    <name type="scientific">Anopheles culicifacies</name>
    <dbReference type="NCBI Taxonomy" id="139723"/>
    <lineage>
        <taxon>Eukaryota</taxon>
        <taxon>Metazoa</taxon>
        <taxon>Ecdysozoa</taxon>
        <taxon>Arthropoda</taxon>
        <taxon>Hexapoda</taxon>
        <taxon>Insecta</taxon>
        <taxon>Pterygota</taxon>
        <taxon>Neoptera</taxon>
        <taxon>Endopterygota</taxon>
        <taxon>Diptera</taxon>
        <taxon>Nematocera</taxon>
        <taxon>Culicoidea</taxon>
        <taxon>Culicidae</taxon>
        <taxon>Anophelinae</taxon>
        <taxon>Anopheles</taxon>
        <taxon>culicifacies species complex</taxon>
    </lineage>
</organism>
<sequence>MNQNILCRVCASTDTELNLVYIYDHYEAEECIADILFELAGIKVPYCFLVDVESGDDDVSIKSSQHEELPKYHCSECAIDFYSTELLQEHYENKHANAIHGWQSFGVNEISLFDTTDDEVEETKKITPEKPVEQSHRCCGCSLVCDTVAELQQHSKTVHAPNAIAPCEDKPFQCEICYHTYTTQRGVIDHQMKMTKLDYQCMYCGIQYGSKFDLRYHEYKHEDHTMSCDICGRQFYKITNLRKHKESMHLAPELRQRHVCNVCGASVKTADYLKLHMQLHSNEDPYRFQ</sequence>
<feature type="domain" description="C2H2-type" evidence="6">
    <location>
        <begin position="226"/>
        <end position="254"/>
    </location>
</feature>
<dbReference type="Pfam" id="PF00096">
    <property type="entry name" value="zf-C2H2"/>
    <property type="match status" value="2"/>
</dbReference>
<dbReference type="VEuPathDB" id="VectorBase:ACUA028421"/>
<dbReference type="InterPro" id="IPR013087">
    <property type="entry name" value="Znf_C2H2_type"/>
</dbReference>
<dbReference type="EMBL" id="AXCM01008085">
    <property type="status" value="NOT_ANNOTATED_CDS"/>
    <property type="molecule type" value="Genomic_DNA"/>
</dbReference>
<keyword evidence="8" id="KW-1185">Reference proteome</keyword>
<accession>A0A182MX48</accession>
<evidence type="ECO:0000256" key="5">
    <source>
        <dbReference type="PROSITE-ProRule" id="PRU00042"/>
    </source>
</evidence>
<evidence type="ECO:0000256" key="1">
    <source>
        <dbReference type="ARBA" id="ARBA00022723"/>
    </source>
</evidence>
<evidence type="ECO:0000256" key="3">
    <source>
        <dbReference type="ARBA" id="ARBA00022771"/>
    </source>
</evidence>
<feature type="domain" description="C2H2-type" evidence="6">
    <location>
        <begin position="199"/>
        <end position="226"/>
    </location>
</feature>
<dbReference type="PANTHER" id="PTHR24379:SF121">
    <property type="entry name" value="C2H2-TYPE DOMAIN-CONTAINING PROTEIN"/>
    <property type="match status" value="1"/>
</dbReference>
<name>A0A182MX48_9DIPT</name>
<dbReference type="EnsemblMetazoa" id="ACUA028421-RA">
    <property type="protein sequence ID" value="ACUA028421-PA"/>
    <property type="gene ID" value="ACUA028421"/>
</dbReference>
<feature type="domain" description="C2H2-type" evidence="6">
    <location>
        <begin position="258"/>
        <end position="285"/>
    </location>
</feature>
<protein>
    <recommendedName>
        <fullName evidence="6">C2H2-type domain-containing protein</fullName>
    </recommendedName>
</protein>
<proteinExistence type="predicted"/>
<evidence type="ECO:0000256" key="4">
    <source>
        <dbReference type="ARBA" id="ARBA00022833"/>
    </source>
</evidence>
<dbReference type="EMBL" id="AXCM01008084">
    <property type="status" value="NOT_ANNOTATED_CDS"/>
    <property type="molecule type" value="Genomic_DNA"/>
</dbReference>
<dbReference type="AlphaFoldDB" id="A0A182MX48"/>
<dbReference type="PROSITE" id="PS50157">
    <property type="entry name" value="ZINC_FINGER_C2H2_2"/>
    <property type="match status" value="4"/>
</dbReference>